<dbReference type="EMBL" id="SZON01001672">
    <property type="protein sequence ID" value="TKI90194.1"/>
    <property type="molecule type" value="Genomic_DNA"/>
</dbReference>
<keyword evidence="11 12" id="KW-0482">Metalloprotease</keyword>
<dbReference type="GO" id="GO:0004222">
    <property type="term" value="F:metalloendopeptidase activity"/>
    <property type="evidence" value="ECO:0007669"/>
    <property type="project" value="UniProtKB-UniRule"/>
</dbReference>
<dbReference type="GO" id="GO:0046872">
    <property type="term" value="F:metal ion binding"/>
    <property type="evidence" value="ECO:0007669"/>
    <property type="project" value="UniProtKB-UniRule"/>
</dbReference>
<organism evidence="15 16">
    <name type="scientific">Bacillus wiedmannii</name>
    <dbReference type="NCBI Taxonomy" id="1890302"/>
    <lineage>
        <taxon>Bacteria</taxon>
        <taxon>Bacillati</taxon>
        <taxon>Bacillota</taxon>
        <taxon>Bacilli</taxon>
        <taxon>Bacillales</taxon>
        <taxon>Bacillaceae</taxon>
        <taxon>Bacillus</taxon>
        <taxon>Bacillus cereus group</taxon>
    </lineage>
</organism>
<feature type="non-terminal residue" evidence="15">
    <location>
        <position position="1"/>
    </location>
</feature>
<evidence type="ECO:0000256" key="5">
    <source>
        <dbReference type="ARBA" id="ARBA00022670"/>
    </source>
</evidence>
<keyword evidence="5 12" id="KW-0645">Protease</keyword>
<evidence type="ECO:0000259" key="14">
    <source>
        <dbReference type="Pfam" id="PF02868"/>
    </source>
</evidence>
<dbReference type="SUPFAM" id="SSF55486">
    <property type="entry name" value="Metalloproteases ('zincins'), catalytic domain"/>
    <property type="match status" value="1"/>
</dbReference>
<protein>
    <recommendedName>
        <fullName evidence="12">Neutral metalloproteinase</fullName>
        <ecNumber evidence="12">3.4.24.-</ecNumber>
    </recommendedName>
</protein>
<sequence length="107" mass="11666">GETDDPKNWSNAFSANVNNVSMLIYGDSMVRAFDIAGHEFTHAVTSSESNLEFFGESGAINEALSDIMGTAIEKYINNGEFNWTIGEQSGSVLRNMKTPSSVKFFDG</sequence>
<evidence type="ECO:0000256" key="7">
    <source>
        <dbReference type="ARBA" id="ARBA00022729"/>
    </source>
</evidence>
<dbReference type="Proteomes" id="UP000305222">
    <property type="component" value="Unassembled WGS sequence"/>
</dbReference>
<dbReference type="PANTHER" id="PTHR33794:SF3">
    <property type="entry name" value="NEUTRAL PROTEASE B"/>
    <property type="match status" value="1"/>
</dbReference>
<evidence type="ECO:0000256" key="9">
    <source>
        <dbReference type="ARBA" id="ARBA00022833"/>
    </source>
</evidence>
<feature type="non-terminal residue" evidence="15">
    <location>
        <position position="107"/>
    </location>
</feature>
<dbReference type="Gene3D" id="1.10.390.10">
    <property type="entry name" value="Neutral Protease Domain 2"/>
    <property type="match status" value="1"/>
</dbReference>
<dbReference type="InterPro" id="IPR001570">
    <property type="entry name" value="Peptidase_M4_C_domain"/>
</dbReference>
<dbReference type="PANTHER" id="PTHR33794">
    <property type="entry name" value="BACILLOLYSIN"/>
    <property type="match status" value="1"/>
</dbReference>
<dbReference type="InterPro" id="IPR013856">
    <property type="entry name" value="Peptidase_M4_domain"/>
</dbReference>
<dbReference type="AlphaFoldDB" id="A0A4U3ANE7"/>
<evidence type="ECO:0000256" key="11">
    <source>
        <dbReference type="ARBA" id="ARBA00023049"/>
    </source>
</evidence>
<feature type="domain" description="Peptidase M4" evidence="13">
    <location>
        <begin position="7"/>
        <end position="46"/>
    </location>
</feature>
<name>A0A4U3ANE7_9BACI</name>
<reference evidence="15 16" key="1">
    <citation type="journal article" date="2019" name="Environ. Microbiol.">
        <title>An active ?-lactamase is a part of an orchestrated cell wall stress resistance network of Bacillus subtilis and related rhizosphere species.</title>
        <authorList>
            <person name="Bucher T."/>
            <person name="Keren-Paz A."/>
            <person name="Hausser J."/>
            <person name="Olender T."/>
            <person name="Cytryn E."/>
            <person name="Kolodkin-Gal I."/>
        </authorList>
    </citation>
    <scope>NUCLEOTIDE SEQUENCE [LARGE SCALE GENOMIC DNA]</scope>
    <source>
        <strain evidence="15 16">I5</strain>
    </source>
</reference>
<keyword evidence="8 12" id="KW-0378">Hydrolase</keyword>
<dbReference type="InterPro" id="IPR023612">
    <property type="entry name" value="Peptidase_M4"/>
</dbReference>
<keyword evidence="9 12" id="KW-0862">Zinc</keyword>
<comment type="function">
    <text evidence="12">Extracellular zinc metalloprotease.</text>
</comment>
<comment type="similarity">
    <text evidence="3 12">Belongs to the peptidase M4 family.</text>
</comment>
<comment type="caution">
    <text evidence="15">The sequence shown here is derived from an EMBL/GenBank/DDBJ whole genome shotgun (WGS) entry which is preliminary data.</text>
</comment>
<evidence type="ECO:0000256" key="1">
    <source>
        <dbReference type="ARBA" id="ARBA00001947"/>
    </source>
</evidence>
<dbReference type="EC" id="3.4.24.-" evidence="12"/>
<dbReference type="GO" id="GO:0006508">
    <property type="term" value="P:proteolysis"/>
    <property type="evidence" value="ECO:0007669"/>
    <property type="project" value="UniProtKB-KW"/>
</dbReference>
<dbReference type="GO" id="GO:0005576">
    <property type="term" value="C:extracellular region"/>
    <property type="evidence" value="ECO:0007669"/>
    <property type="project" value="UniProtKB-SubCell"/>
</dbReference>
<feature type="domain" description="Peptidase M4 C-terminal" evidence="14">
    <location>
        <begin position="49"/>
        <end position="101"/>
    </location>
</feature>
<evidence type="ECO:0000256" key="12">
    <source>
        <dbReference type="RuleBase" id="RU366073"/>
    </source>
</evidence>
<evidence type="ECO:0000313" key="16">
    <source>
        <dbReference type="Proteomes" id="UP000305222"/>
    </source>
</evidence>
<evidence type="ECO:0000256" key="4">
    <source>
        <dbReference type="ARBA" id="ARBA00022525"/>
    </source>
</evidence>
<comment type="subcellular location">
    <subcellularLocation>
        <location evidence="2 12">Secreted</location>
    </subcellularLocation>
</comment>
<dbReference type="PRINTS" id="PR00730">
    <property type="entry name" value="THERMOLYSIN"/>
</dbReference>
<keyword evidence="4 12" id="KW-0964">Secreted</keyword>
<dbReference type="InterPro" id="IPR050728">
    <property type="entry name" value="Zinc_Metalloprotease_M4"/>
</dbReference>
<evidence type="ECO:0000256" key="8">
    <source>
        <dbReference type="ARBA" id="ARBA00022801"/>
    </source>
</evidence>
<evidence type="ECO:0000256" key="10">
    <source>
        <dbReference type="ARBA" id="ARBA00022837"/>
    </source>
</evidence>
<dbReference type="Pfam" id="PF02868">
    <property type="entry name" value="Peptidase_M4_C"/>
    <property type="match status" value="1"/>
</dbReference>
<comment type="cofactor">
    <cofactor evidence="1 12">
        <name>Zn(2+)</name>
        <dbReference type="ChEBI" id="CHEBI:29105"/>
    </cofactor>
</comment>
<proteinExistence type="inferred from homology"/>
<evidence type="ECO:0000256" key="3">
    <source>
        <dbReference type="ARBA" id="ARBA00009388"/>
    </source>
</evidence>
<dbReference type="InterPro" id="IPR027268">
    <property type="entry name" value="Peptidase_M4/M1_CTD_sf"/>
</dbReference>
<keyword evidence="7" id="KW-0732">Signal</keyword>
<dbReference type="Pfam" id="PF01447">
    <property type="entry name" value="Peptidase_M4"/>
    <property type="match status" value="1"/>
</dbReference>
<keyword evidence="6" id="KW-0479">Metal-binding</keyword>
<evidence type="ECO:0000256" key="6">
    <source>
        <dbReference type="ARBA" id="ARBA00022723"/>
    </source>
</evidence>
<keyword evidence="10" id="KW-0106">Calcium</keyword>
<gene>
    <name evidence="15" type="ORF">FC699_24530</name>
</gene>
<evidence type="ECO:0000313" key="15">
    <source>
        <dbReference type="EMBL" id="TKI90194.1"/>
    </source>
</evidence>
<evidence type="ECO:0000256" key="2">
    <source>
        <dbReference type="ARBA" id="ARBA00004613"/>
    </source>
</evidence>
<evidence type="ECO:0000259" key="13">
    <source>
        <dbReference type="Pfam" id="PF01447"/>
    </source>
</evidence>
<accession>A0A4U3ANE7</accession>
<dbReference type="Gene3D" id="3.10.170.10">
    <property type="match status" value="1"/>
</dbReference>